<feature type="region of interest" description="Disordered" evidence="1">
    <location>
        <begin position="330"/>
        <end position="360"/>
    </location>
</feature>
<dbReference type="GO" id="GO:0005524">
    <property type="term" value="F:ATP binding"/>
    <property type="evidence" value="ECO:0007669"/>
    <property type="project" value="InterPro"/>
</dbReference>
<sequence>MFSRSPSIAEQLRKVRTDKDKEILATGGEFFFTDEELQTFWTIDTLQKFFSSYRVKASHEQLFYIRSYSVRMLSILVETNEIDKSTAKSWLAILAKQKLDGEIPFTEKSYYSHKTLLSILFSIFEKFQKDYSAPSIIRAGGDVQYFDRGRQVLPILKRKGIGQGAQGDVFRIEVAGGCFEDEKKELREEAQVFAMKKLKHISDAEKEIGNLRIIHEALSTHKAIAIYRAVFRYDKIDHILSDLAEANLRSFLEDPRYDEHFGRPHKHRALFYEIWVLADALFFLHSKLIVGTDESICCHMDIKPENILVFEKNKHFRLKISDFGISRVKRRPRQAGDTTDPGNHGTRHSLQTTKTSAKRGEGEFVAPEMRKGTQVGRAVDIWSLGCVIITILIRAFEGRSGLKKFEDEKSDPKKYWNDFFYSEIEESGALKIRLQLKDVVKRWLEFQMHENAYYEPIAFLQFPKLIDGSQSSIYAKTRAQGILKKLQEALTKSLETSYQDRILSEEFRDRLGEIHTELRPKHFDELVESAKRLQSVDEDKICDLIVDKGLKTYRDCFRVCQVNNKMTAISFILAYSGSFRFPGEEVIEKAWKLASEGTNQTGRIALGQSLACAGIFLIHLELMHSGTLHNISSLNQDTLRRFSCLARWVECNCVEGCQATWNFANPKGIYGSKKNDIQQRCKYVAYKLDNDQRGGFDANAWAQLQKEWTR</sequence>
<name>A0A9P9D7R4_9PLEO</name>
<keyword evidence="3" id="KW-0418">Kinase</keyword>
<keyword evidence="4" id="KW-1185">Reference proteome</keyword>
<organism evidence="3 4">
    <name type="scientific">Dendryphion nanum</name>
    <dbReference type="NCBI Taxonomy" id="256645"/>
    <lineage>
        <taxon>Eukaryota</taxon>
        <taxon>Fungi</taxon>
        <taxon>Dikarya</taxon>
        <taxon>Ascomycota</taxon>
        <taxon>Pezizomycotina</taxon>
        <taxon>Dothideomycetes</taxon>
        <taxon>Pleosporomycetidae</taxon>
        <taxon>Pleosporales</taxon>
        <taxon>Torulaceae</taxon>
        <taxon>Dendryphion</taxon>
    </lineage>
</organism>
<gene>
    <name evidence="3" type="ORF">B0J11DRAFT_133338</name>
</gene>
<proteinExistence type="predicted"/>
<dbReference type="SUPFAM" id="SSF56112">
    <property type="entry name" value="Protein kinase-like (PK-like)"/>
    <property type="match status" value="1"/>
</dbReference>
<keyword evidence="3" id="KW-0808">Transferase</keyword>
<dbReference type="GO" id="GO:0004674">
    <property type="term" value="F:protein serine/threonine kinase activity"/>
    <property type="evidence" value="ECO:0007669"/>
    <property type="project" value="TreeGrafter"/>
</dbReference>
<dbReference type="PANTHER" id="PTHR44167:SF24">
    <property type="entry name" value="SERINE_THREONINE-PROTEIN KINASE CHK2"/>
    <property type="match status" value="1"/>
</dbReference>
<evidence type="ECO:0000313" key="4">
    <source>
        <dbReference type="Proteomes" id="UP000700596"/>
    </source>
</evidence>
<dbReference type="CDD" id="cd00180">
    <property type="entry name" value="PKc"/>
    <property type="match status" value="1"/>
</dbReference>
<dbReference type="InterPro" id="IPR000719">
    <property type="entry name" value="Prot_kinase_dom"/>
</dbReference>
<dbReference type="InterPro" id="IPR008271">
    <property type="entry name" value="Ser/Thr_kinase_AS"/>
</dbReference>
<dbReference type="SMART" id="SM00220">
    <property type="entry name" value="S_TKc"/>
    <property type="match status" value="1"/>
</dbReference>
<dbReference type="EMBL" id="JAGMWT010000017">
    <property type="protein sequence ID" value="KAH7114325.1"/>
    <property type="molecule type" value="Genomic_DNA"/>
</dbReference>
<accession>A0A9P9D7R4</accession>
<feature type="domain" description="Protein kinase" evidence="2">
    <location>
        <begin position="155"/>
        <end position="518"/>
    </location>
</feature>
<protein>
    <submittedName>
        <fullName evidence="3">Kinase-like domain-containing protein</fullName>
    </submittedName>
</protein>
<dbReference type="PROSITE" id="PS50011">
    <property type="entry name" value="PROTEIN_KINASE_DOM"/>
    <property type="match status" value="1"/>
</dbReference>
<dbReference type="Pfam" id="PF00069">
    <property type="entry name" value="Pkinase"/>
    <property type="match status" value="1"/>
</dbReference>
<dbReference type="GO" id="GO:0044773">
    <property type="term" value="P:mitotic DNA damage checkpoint signaling"/>
    <property type="evidence" value="ECO:0007669"/>
    <property type="project" value="TreeGrafter"/>
</dbReference>
<dbReference type="PANTHER" id="PTHR44167">
    <property type="entry name" value="OVARIAN-SPECIFIC SERINE/THREONINE-PROTEIN KINASE LOK-RELATED"/>
    <property type="match status" value="1"/>
</dbReference>
<dbReference type="Gene3D" id="1.10.510.10">
    <property type="entry name" value="Transferase(Phosphotransferase) domain 1"/>
    <property type="match status" value="1"/>
</dbReference>
<reference evidence="3" key="1">
    <citation type="journal article" date="2021" name="Nat. Commun.">
        <title>Genetic determinants of endophytism in the Arabidopsis root mycobiome.</title>
        <authorList>
            <person name="Mesny F."/>
            <person name="Miyauchi S."/>
            <person name="Thiergart T."/>
            <person name="Pickel B."/>
            <person name="Atanasova L."/>
            <person name="Karlsson M."/>
            <person name="Huettel B."/>
            <person name="Barry K.W."/>
            <person name="Haridas S."/>
            <person name="Chen C."/>
            <person name="Bauer D."/>
            <person name="Andreopoulos W."/>
            <person name="Pangilinan J."/>
            <person name="LaButti K."/>
            <person name="Riley R."/>
            <person name="Lipzen A."/>
            <person name="Clum A."/>
            <person name="Drula E."/>
            <person name="Henrissat B."/>
            <person name="Kohler A."/>
            <person name="Grigoriev I.V."/>
            <person name="Martin F.M."/>
            <person name="Hacquard S."/>
        </authorList>
    </citation>
    <scope>NUCLEOTIDE SEQUENCE</scope>
    <source>
        <strain evidence="3">MPI-CAGE-CH-0243</strain>
    </source>
</reference>
<comment type="caution">
    <text evidence="3">The sequence shown here is derived from an EMBL/GenBank/DDBJ whole genome shotgun (WGS) entry which is preliminary data.</text>
</comment>
<dbReference type="InterPro" id="IPR011009">
    <property type="entry name" value="Kinase-like_dom_sf"/>
</dbReference>
<dbReference type="GO" id="GO:0005737">
    <property type="term" value="C:cytoplasm"/>
    <property type="evidence" value="ECO:0007669"/>
    <property type="project" value="TreeGrafter"/>
</dbReference>
<dbReference type="OrthoDB" id="5986190at2759"/>
<dbReference type="AlphaFoldDB" id="A0A9P9D7R4"/>
<dbReference type="Proteomes" id="UP000700596">
    <property type="component" value="Unassembled WGS sequence"/>
</dbReference>
<evidence type="ECO:0000256" key="1">
    <source>
        <dbReference type="SAM" id="MobiDB-lite"/>
    </source>
</evidence>
<evidence type="ECO:0000313" key="3">
    <source>
        <dbReference type="EMBL" id="KAH7114325.1"/>
    </source>
</evidence>
<dbReference type="GO" id="GO:0005634">
    <property type="term" value="C:nucleus"/>
    <property type="evidence" value="ECO:0007669"/>
    <property type="project" value="TreeGrafter"/>
</dbReference>
<dbReference type="PROSITE" id="PS00108">
    <property type="entry name" value="PROTEIN_KINASE_ST"/>
    <property type="match status" value="1"/>
</dbReference>
<evidence type="ECO:0000259" key="2">
    <source>
        <dbReference type="PROSITE" id="PS50011"/>
    </source>
</evidence>